<protein>
    <submittedName>
        <fullName evidence="5">ABC transporter permease</fullName>
    </submittedName>
</protein>
<dbReference type="PANTHER" id="PTHR30483">
    <property type="entry name" value="LEUCINE-SPECIFIC-BINDING PROTEIN"/>
    <property type="match status" value="1"/>
</dbReference>
<dbReference type="InterPro" id="IPR028081">
    <property type="entry name" value="Leu-bd"/>
</dbReference>
<dbReference type="InterPro" id="IPR051010">
    <property type="entry name" value="BCAA_transport"/>
</dbReference>
<sequence>MAFASLRTLPSWRWTGLTGLLGLALGAAPVQAAGISGDVVRIGVLTDLSGQYADTSGKNTIEAVKMAIEDFGGQVKGKKIEVVTADHLNKADVGATKARTWFDRDGVDTIVDLNNTAVSLAVYNLAKERNKLILNTAAASDVLTNEHCIPTAIHYTFDTYAFASGAVHGLAAQGKKNWYVLAVDYAFGKTAAETITKVVGESGGKVVGRTYHPLGASDFSSFMLPAQQSKADVVTFANAGADTVNAIKTAAEFGVSPKQTVVPQIMFISDVKALGLQKAQGLVFATAFYWDRTPETRAWAERFFKRTKVMPTMSHAGAYSAITQYLKAVDATGSDDDGAVLAAHLKRTPINDMFAQNGQVRADGRMVHDMYLVQVKTPAESKREWDYYKVLNTIPGDKAFRPLAESKCPLVKQAS</sequence>
<gene>
    <name evidence="5" type="ORF">CCO03_01665</name>
</gene>
<dbReference type="AlphaFoldDB" id="A0A1Y0EIU8"/>
<dbReference type="Gene3D" id="3.40.50.2300">
    <property type="match status" value="2"/>
</dbReference>
<proteinExistence type="inferred from homology"/>
<comment type="similarity">
    <text evidence="1">Belongs to the leucine-binding protein family.</text>
</comment>
<dbReference type="SUPFAM" id="SSF53822">
    <property type="entry name" value="Periplasmic binding protein-like I"/>
    <property type="match status" value="1"/>
</dbReference>
<dbReference type="EMBL" id="CP021455">
    <property type="protein sequence ID" value="ARU03564.1"/>
    <property type="molecule type" value="Genomic_DNA"/>
</dbReference>
<dbReference type="RefSeq" id="WP_087276400.1">
    <property type="nucleotide sequence ID" value="NZ_CP021455.1"/>
</dbReference>
<evidence type="ECO:0000256" key="2">
    <source>
        <dbReference type="ARBA" id="ARBA00022729"/>
    </source>
</evidence>
<keyword evidence="2 3" id="KW-0732">Signal</keyword>
<dbReference type="KEGG" id="cser:CCO03_01665"/>
<feature type="domain" description="Leucine-binding protein" evidence="4">
    <location>
        <begin position="40"/>
        <end position="376"/>
    </location>
</feature>
<dbReference type="InterPro" id="IPR028082">
    <property type="entry name" value="Peripla_BP_I"/>
</dbReference>
<reference evidence="5 6" key="1">
    <citation type="submission" date="2017-05" db="EMBL/GenBank/DDBJ databases">
        <authorList>
            <person name="Song R."/>
            <person name="Chenine A.L."/>
            <person name="Ruprecht R.M."/>
        </authorList>
    </citation>
    <scope>NUCLEOTIDE SEQUENCE [LARGE SCALE GENOMIC DNA]</scope>
    <source>
        <strain evidence="5 6">DSM 26136</strain>
    </source>
</reference>
<dbReference type="Proteomes" id="UP000196138">
    <property type="component" value="Chromosome"/>
</dbReference>
<dbReference type="CDD" id="cd06327">
    <property type="entry name" value="PBP1_SBP-like"/>
    <property type="match status" value="1"/>
</dbReference>
<evidence type="ECO:0000313" key="6">
    <source>
        <dbReference type="Proteomes" id="UP000196138"/>
    </source>
</evidence>
<dbReference type="Pfam" id="PF13458">
    <property type="entry name" value="Peripla_BP_6"/>
    <property type="match status" value="1"/>
</dbReference>
<organism evidence="5 6">
    <name type="scientific">Comamonas serinivorans</name>
    <dbReference type="NCBI Taxonomy" id="1082851"/>
    <lineage>
        <taxon>Bacteria</taxon>
        <taxon>Pseudomonadati</taxon>
        <taxon>Pseudomonadota</taxon>
        <taxon>Betaproteobacteria</taxon>
        <taxon>Burkholderiales</taxon>
        <taxon>Comamonadaceae</taxon>
        <taxon>Comamonas</taxon>
    </lineage>
</organism>
<dbReference type="OrthoDB" id="8887944at2"/>
<evidence type="ECO:0000256" key="1">
    <source>
        <dbReference type="ARBA" id="ARBA00010062"/>
    </source>
</evidence>
<evidence type="ECO:0000313" key="5">
    <source>
        <dbReference type="EMBL" id="ARU03564.1"/>
    </source>
</evidence>
<dbReference type="PANTHER" id="PTHR30483:SF6">
    <property type="entry name" value="PERIPLASMIC BINDING PROTEIN OF ABC TRANSPORTER FOR NATURAL AMINO ACIDS"/>
    <property type="match status" value="1"/>
</dbReference>
<feature type="signal peptide" evidence="3">
    <location>
        <begin position="1"/>
        <end position="32"/>
    </location>
</feature>
<evidence type="ECO:0000259" key="4">
    <source>
        <dbReference type="Pfam" id="PF13458"/>
    </source>
</evidence>
<keyword evidence="6" id="KW-1185">Reference proteome</keyword>
<name>A0A1Y0EIU8_9BURK</name>
<feature type="chain" id="PRO_5011000929" evidence="3">
    <location>
        <begin position="33"/>
        <end position="415"/>
    </location>
</feature>
<accession>A0A1Y0EIU8</accession>
<evidence type="ECO:0000256" key="3">
    <source>
        <dbReference type="SAM" id="SignalP"/>
    </source>
</evidence>